<keyword evidence="2" id="KW-1185">Reference proteome</keyword>
<protein>
    <submittedName>
        <fullName evidence="1">Uncharacterized protein</fullName>
    </submittedName>
</protein>
<dbReference type="Proteomes" id="UP001404845">
    <property type="component" value="Unassembled WGS sequence"/>
</dbReference>
<organism evidence="1 2">
    <name type="scientific">Methylorubrum rhodesianum</name>
    <dbReference type="NCBI Taxonomy" id="29427"/>
    <lineage>
        <taxon>Bacteria</taxon>
        <taxon>Pseudomonadati</taxon>
        <taxon>Pseudomonadota</taxon>
        <taxon>Alphaproteobacteria</taxon>
        <taxon>Hyphomicrobiales</taxon>
        <taxon>Methylobacteriaceae</taxon>
        <taxon>Methylorubrum</taxon>
    </lineage>
</organism>
<dbReference type="RefSeq" id="WP_200672027.1">
    <property type="nucleotide sequence ID" value="NZ_JACWCW010000106.1"/>
</dbReference>
<dbReference type="EMBL" id="JAQYXL010000001">
    <property type="protein sequence ID" value="MEN3226449.1"/>
    <property type="molecule type" value="Genomic_DNA"/>
</dbReference>
<reference evidence="1 2" key="1">
    <citation type="journal article" date="2023" name="PLoS ONE">
        <title>Complete genome assembly of Hawai'i environmental nontuberculous mycobacteria reveals unexpected co-isolation with methylobacteria.</title>
        <authorList>
            <person name="Hendrix J."/>
            <person name="Epperson L.E."/>
            <person name="Tong E.I."/>
            <person name="Chan Y.L."/>
            <person name="Hasan N.A."/>
            <person name="Dawrs S.N."/>
            <person name="Norton G.J."/>
            <person name="Virdi R."/>
            <person name="Crooks J.L."/>
            <person name="Chan E.D."/>
            <person name="Honda J.R."/>
            <person name="Strong M."/>
        </authorList>
    </citation>
    <scope>NUCLEOTIDE SEQUENCE [LARGE SCALE GENOMIC DNA]</scope>
    <source>
        <strain evidence="1 2">NJH_HI01</strain>
    </source>
</reference>
<comment type="caution">
    <text evidence="1">The sequence shown here is derived from an EMBL/GenBank/DDBJ whole genome shotgun (WGS) entry which is preliminary data.</text>
</comment>
<sequence length="288" mass="32068">MGAEVKVTRRDGSPELGYVCPECKEWSPVAKWREGEVYCEDCGDHRSMVCPACDEHTDTVFTDFEDADEFLKAEADAKAEAEWQAAEKATWDAYGKLIEPMEALRGRIQRTEGPGDEDLACAIAETMLGWRLAPVPPDIDGKNESEVLTETGALPSGWVPWGRTRYARGFFLPRGVKGIEWFTSIEGALACAKGILKPEMGLMWSRDAGGRFTLSERSPIDRWSGSSGPHVSTDALAIIDAAIAAKIARLRPEPRERPKPTRAMPYRHATFETYDYAGRRPRWSKGRV</sequence>
<name>A0ABU9Z5S7_9HYPH</name>
<evidence type="ECO:0000313" key="1">
    <source>
        <dbReference type="EMBL" id="MEN3226449.1"/>
    </source>
</evidence>
<accession>A0ABU9Z5S7</accession>
<proteinExistence type="predicted"/>
<gene>
    <name evidence="1" type="ORF">PUR21_01965</name>
</gene>
<evidence type="ECO:0000313" key="2">
    <source>
        <dbReference type="Proteomes" id="UP001404845"/>
    </source>
</evidence>